<dbReference type="EMBL" id="JALBCA010000090">
    <property type="protein sequence ID" value="KAI2383452.1"/>
    <property type="molecule type" value="Genomic_DNA"/>
</dbReference>
<proteinExistence type="predicted"/>
<name>A0ACB8US18_9EURO</name>
<accession>A0ACB8US18</accession>
<evidence type="ECO:0000313" key="1">
    <source>
        <dbReference type="EMBL" id="KAI2383452.1"/>
    </source>
</evidence>
<reference evidence="1" key="1">
    <citation type="journal article" date="2022" name="bioRxiv">
        <title>Population genetic analysis of Ophidiomyces ophidiicola, the causative agent of snake fungal disease, indicates recent introductions to the USA.</title>
        <authorList>
            <person name="Ladner J.T."/>
            <person name="Palmer J.M."/>
            <person name="Ettinger C.L."/>
            <person name="Stajich J.E."/>
            <person name="Farrell T.M."/>
            <person name="Glorioso B.M."/>
            <person name="Lawson B."/>
            <person name="Price S.J."/>
            <person name="Stengle A.G."/>
            <person name="Grear D.A."/>
            <person name="Lorch J.M."/>
        </authorList>
    </citation>
    <scope>NUCLEOTIDE SEQUENCE</scope>
    <source>
        <strain evidence="1">NWHC 24266-5</strain>
    </source>
</reference>
<comment type="caution">
    <text evidence="1">The sequence shown here is derived from an EMBL/GenBank/DDBJ whole genome shotgun (WGS) entry which is preliminary data.</text>
</comment>
<sequence>MPFLPISRYQLSRTSVQPWRQFILGISSQSFHSSGPRSVLKESDRHRDEHPNMANEIEKHKQAQIRRQREGKGNAGWVEELASSSEENVKADRGEIHDATFDKIQEKVKEGKGKAKRS</sequence>
<organism evidence="1">
    <name type="scientific">Ophidiomyces ophidiicola</name>
    <dbReference type="NCBI Taxonomy" id="1387563"/>
    <lineage>
        <taxon>Eukaryota</taxon>
        <taxon>Fungi</taxon>
        <taxon>Dikarya</taxon>
        <taxon>Ascomycota</taxon>
        <taxon>Pezizomycotina</taxon>
        <taxon>Eurotiomycetes</taxon>
        <taxon>Eurotiomycetidae</taxon>
        <taxon>Onygenales</taxon>
        <taxon>Onygenaceae</taxon>
        <taxon>Ophidiomyces</taxon>
    </lineage>
</organism>
<gene>
    <name evidence="1" type="ORF">LOY88_005260</name>
</gene>
<protein>
    <submittedName>
        <fullName evidence="1">Uncharacterized protein</fullName>
    </submittedName>
</protein>